<evidence type="ECO:0000259" key="2">
    <source>
        <dbReference type="Pfam" id="PF24016"/>
    </source>
</evidence>
<evidence type="ECO:0000313" key="3">
    <source>
        <dbReference type="EMBL" id="KIJ63806.1"/>
    </source>
</evidence>
<feature type="region of interest" description="Disordered" evidence="1">
    <location>
        <begin position="1"/>
        <end position="38"/>
    </location>
</feature>
<protein>
    <recommendedName>
        <fullName evidence="2">DUF7330 domain-containing protein</fullName>
    </recommendedName>
</protein>
<evidence type="ECO:0000313" key="4">
    <source>
        <dbReference type="Proteomes" id="UP000053820"/>
    </source>
</evidence>
<keyword evidence="4" id="KW-1185">Reference proteome</keyword>
<feature type="compositionally biased region" description="Polar residues" evidence="1">
    <location>
        <begin position="14"/>
        <end position="26"/>
    </location>
</feature>
<dbReference type="AlphaFoldDB" id="A0A0C9WEB6"/>
<feature type="domain" description="DUF7330" evidence="2">
    <location>
        <begin position="170"/>
        <end position="224"/>
    </location>
</feature>
<proteinExistence type="predicted"/>
<feature type="compositionally biased region" description="Basic and acidic residues" evidence="1">
    <location>
        <begin position="1"/>
        <end position="13"/>
    </location>
</feature>
<gene>
    <name evidence="3" type="ORF">HYDPIDRAFT_40828</name>
</gene>
<reference evidence="3 4" key="1">
    <citation type="submission" date="2014-04" db="EMBL/GenBank/DDBJ databases">
        <title>Evolutionary Origins and Diversification of the Mycorrhizal Mutualists.</title>
        <authorList>
            <consortium name="DOE Joint Genome Institute"/>
            <consortium name="Mycorrhizal Genomics Consortium"/>
            <person name="Kohler A."/>
            <person name="Kuo A."/>
            <person name="Nagy L.G."/>
            <person name="Floudas D."/>
            <person name="Copeland A."/>
            <person name="Barry K.W."/>
            <person name="Cichocki N."/>
            <person name="Veneault-Fourrey C."/>
            <person name="LaButti K."/>
            <person name="Lindquist E.A."/>
            <person name="Lipzen A."/>
            <person name="Lundell T."/>
            <person name="Morin E."/>
            <person name="Murat C."/>
            <person name="Riley R."/>
            <person name="Ohm R."/>
            <person name="Sun H."/>
            <person name="Tunlid A."/>
            <person name="Henrissat B."/>
            <person name="Grigoriev I.V."/>
            <person name="Hibbett D.S."/>
            <person name="Martin F."/>
        </authorList>
    </citation>
    <scope>NUCLEOTIDE SEQUENCE [LARGE SCALE GENOMIC DNA]</scope>
    <source>
        <strain evidence="3 4">MD-312</strain>
    </source>
</reference>
<dbReference type="EMBL" id="KN839849">
    <property type="protein sequence ID" value="KIJ63806.1"/>
    <property type="molecule type" value="Genomic_DNA"/>
</dbReference>
<dbReference type="InterPro" id="IPR055754">
    <property type="entry name" value="DUF7330"/>
</dbReference>
<dbReference type="Proteomes" id="UP000053820">
    <property type="component" value="Unassembled WGS sequence"/>
</dbReference>
<dbReference type="Pfam" id="PF24016">
    <property type="entry name" value="DUF7330"/>
    <property type="match status" value="2"/>
</dbReference>
<dbReference type="HOGENOM" id="CLU_070382_3_0_1"/>
<dbReference type="OrthoDB" id="5289249at2759"/>
<name>A0A0C9WEB6_9AGAM</name>
<accession>A0A0C9WEB6</accession>
<sequence>MIIAPEEKLRDSMSKNNLSNPSQTSPEVAVQDPPPIYPTPAPMATPNAVVIPHPTFKTEPNNFIEVSHDNGHIRGEFVVDPSLRVPSSLLPPLAFGESEANRQNLRLYTKNGHIDVDVGLVGQSSGNAFAGTPMRTSLHMSPNNETVHVRVHAVQGAGPFVLTVATASFLSRAALAHATPFTKIDNVKRFFVGDVSQMNQQGWNGDELRVDVGNGHIRIKYVGESDKLGFLRRLFGH</sequence>
<evidence type="ECO:0000256" key="1">
    <source>
        <dbReference type="SAM" id="MobiDB-lite"/>
    </source>
</evidence>
<feature type="domain" description="DUF7330" evidence="2">
    <location>
        <begin position="62"/>
        <end position="166"/>
    </location>
</feature>
<organism evidence="3 4">
    <name type="scientific">Hydnomerulius pinastri MD-312</name>
    <dbReference type="NCBI Taxonomy" id="994086"/>
    <lineage>
        <taxon>Eukaryota</taxon>
        <taxon>Fungi</taxon>
        <taxon>Dikarya</taxon>
        <taxon>Basidiomycota</taxon>
        <taxon>Agaricomycotina</taxon>
        <taxon>Agaricomycetes</taxon>
        <taxon>Agaricomycetidae</taxon>
        <taxon>Boletales</taxon>
        <taxon>Boletales incertae sedis</taxon>
        <taxon>Leucogyrophana</taxon>
    </lineage>
</organism>